<reference evidence="9 10" key="1">
    <citation type="submission" date="2019-03" db="EMBL/GenBank/DDBJ databases">
        <title>Draft genome sequences of novel Actinobacteria.</title>
        <authorList>
            <person name="Sahin N."/>
            <person name="Ay H."/>
            <person name="Saygin H."/>
        </authorList>
    </citation>
    <scope>NUCLEOTIDE SEQUENCE [LARGE SCALE GENOMIC DNA]</scope>
    <source>
        <strain evidence="9 10">JCM 13523</strain>
    </source>
</reference>
<dbReference type="SUPFAM" id="SSF161098">
    <property type="entry name" value="MetI-like"/>
    <property type="match status" value="1"/>
</dbReference>
<dbReference type="GO" id="GO:0005886">
    <property type="term" value="C:plasma membrane"/>
    <property type="evidence" value="ECO:0007669"/>
    <property type="project" value="UniProtKB-SubCell"/>
</dbReference>
<dbReference type="InterPro" id="IPR035277">
    <property type="entry name" value="MalF_N"/>
</dbReference>
<keyword evidence="4 7" id="KW-0812">Transmembrane</keyword>
<evidence type="ECO:0000256" key="6">
    <source>
        <dbReference type="ARBA" id="ARBA00023136"/>
    </source>
</evidence>
<dbReference type="PANTHER" id="PTHR30193">
    <property type="entry name" value="ABC TRANSPORTER PERMEASE PROTEIN"/>
    <property type="match status" value="1"/>
</dbReference>
<keyword evidence="6 7" id="KW-0472">Membrane</keyword>
<comment type="caution">
    <text evidence="9">The sequence shown here is derived from an EMBL/GenBank/DDBJ whole genome shotgun (WGS) entry which is preliminary data.</text>
</comment>
<dbReference type="PROSITE" id="PS50928">
    <property type="entry name" value="ABC_TM1"/>
    <property type="match status" value="1"/>
</dbReference>
<evidence type="ECO:0000256" key="1">
    <source>
        <dbReference type="ARBA" id="ARBA00004651"/>
    </source>
</evidence>
<dbReference type="PANTHER" id="PTHR30193:SF1">
    <property type="entry name" value="ABC TRANSPORTER PERMEASE PROTEIN YESP-RELATED"/>
    <property type="match status" value="1"/>
</dbReference>
<name>A0A4R4ZTL2_9ACTN</name>
<evidence type="ECO:0000256" key="4">
    <source>
        <dbReference type="ARBA" id="ARBA00022692"/>
    </source>
</evidence>
<dbReference type="AlphaFoldDB" id="A0A4R4ZTL2"/>
<feature type="transmembrane region" description="Helical" evidence="7">
    <location>
        <begin position="105"/>
        <end position="125"/>
    </location>
</feature>
<feature type="transmembrane region" description="Helical" evidence="7">
    <location>
        <begin position="272"/>
        <end position="294"/>
    </location>
</feature>
<feature type="transmembrane region" description="Helical" evidence="7">
    <location>
        <begin position="156"/>
        <end position="177"/>
    </location>
</feature>
<dbReference type="CDD" id="cd06261">
    <property type="entry name" value="TM_PBP2"/>
    <property type="match status" value="1"/>
</dbReference>
<dbReference type="InterPro" id="IPR000515">
    <property type="entry name" value="MetI-like"/>
</dbReference>
<dbReference type="Gene3D" id="1.10.3720.10">
    <property type="entry name" value="MetI-like"/>
    <property type="match status" value="1"/>
</dbReference>
<dbReference type="OrthoDB" id="9804439at2"/>
<feature type="transmembrane region" description="Helical" evidence="7">
    <location>
        <begin position="206"/>
        <end position="226"/>
    </location>
</feature>
<dbReference type="EMBL" id="SMKX01000016">
    <property type="protein sequence ID" value="TDD61289.1"/>
    <property type="molecule type" value="Genomic_DNA"/>
</dbReference>
<dbReference type="Pfam" id="PF00528">
    <property type="entry name" value="BPD_transp_1"/>
    <property type="match status" value="1"/>
</dbReference>
<evidence type="ECO:0000313" key="10">
    <source>
        <dbReference type="Proteomes" id="UP000295124"/>
    </source>
</evidence>
<dbReference type="Gene3D" id="1.20.58.370">
    <property type="entry name" value="MalF N-terminal region-like"/>
    <property type="match status" value="1"/>
</dbReference>
<evidence type="ECO:0000313" key="9">
    <source>
        <dbReference type="EMBL" id="TDD61289.1"/>
    </source>
</evidence>
<dbReference type="RefSeq" id="WP_132166540.1">
    <property type="nucleotide sequence ID" value="NZ_SMKX01000016.1"/>
</dbReference>
<evidence type="ECO:0000256" key="3">
    <source>
        <dbReference type="ARBA" id="ARBA00022475"/>
    </source>
</evidence>
<keyword evidence="2 7" id="KW-0813">Transport</keyword>
<gene>
    <name evidence="9" type="ORF">E1263_07995</name>
</gene>
<dbReference type="GO" id="GO:0055085">
    <property type="term" value="P:transmembrane transport"/>
    <property type="evidence" value="ECO:0007669"/>
    <property type="project" value="InterPro"/>
</dbReference>
<keyword evidence="3" id="KW-1003">Cell membrane</keyword>
<sequence length="305" mass="33121">MLRRRRIAALLFLTPWLIGVTVFFLYPLGMTVYLSFTRYSMLDQPELVGFRNYEYLFTKDPYLLQAIRNTGWFIAIMVPAQVLFALGAAQVLTKLKSGAGFFRTLFYLPSLAPPVAATIAFVFLFNPATGPVNQALGFFGIKGPLWFTDPAWAKPGLVLLALWGSGNLIIILLAALLDVPKELYEAAALDGASGTQSFRHVTLPSISPVLLFAVVTGMIGAIQYFTQAVVAGSVASGSADITPSAQLPGPPEGSTLTLPYWLFVQGFQRYNMGYASALAVVIFVISLAFTVVLLRRKSGFAQVTS</sequence>
<evidence type="ECO:0000259" key="8">
    <source>
        <dbReference type="PROSITE" id="PS50928"/>
    </source>
</evidence>
<evidence type="ECO:0000256" key="2">
    <source>
        <dbReference type="ARBA" id="ARBA00022448"/>
    </source>
</evidence>
<comment type="subcellular location">
    <subcellularLocation>
        <location evidence="1 7">Cell membrane</location>
        <topology evidence="1 7">Multi-pass membrane protein</topology>
    </subcellularLocation>
</comment>
<dbReference type="SUPFAM" id="SSF160964">
    <property type="entry name" value="MalF N-terminal region-like"/>
    <property type="match status" value="1"/>
</dbReference>
<keyword evidence="10" id="KW-1185">Reference proteome</keyword>
<evidence type="ECO:0000256" key="5">
    <source>
        <dbReference type="ARBA" id="ARBA00022989"/>
    </source>
</evidence>
<evidence type="ECO:0000256" key="7">
    <source>
        <dbReference type="RuleBase" id="RU363032"/>
    </source>
</evidence>
<proteinExistence type="inferred from homology"/>
<feature type="transmembrane region" description="Helical" evidence="7">
    <location>
        <begin position="72"/>
        <end position="93"/>
    </location>
</feature>
<keyword evidence="5 7" id="KW-1133">Transmembrane helix</keyword>
<feature type="domain" description="ABC transmembrane type-1" evidence="8">
    <location>
        <begin position="67"/>
        <end position="293"/>
    </location>
</feature>
<comment type="similarity">
    <text evidence="7">Belongs to the binding-protein-dependent transport system permease family.</text>
</comment>
<dbReference type="InterPro" id="IPR035906">
    <property type="entry name" value="MetI-like_sf"/>
</dbReference>
<dbReference type="InterPro" id="IPR051393">
    <property type="entry name" value="ABC_transporter_permease"/>
</dbReference>
<organism evidence="9 10">
    <name type="scientific">Kribbella antibiotica</name>
    <dbReference type="NCBI Taxonomy" id="190195"/>
    <lineage>
        <taxon>Bacteria</taxon>
        <taxon>Bacillati</taxon>
        <taxon>Actinomycetota</taxon>
        <taxon>Actinomycetes</taxon>
        <taxon>Propionibacteriales</taxon>
        <taxon>Kribbellaceae</taxon>
        <taxon>Kribbella</taxon>
    </lineage>
</organism>
<feature type="transmembrane region" description="Helical" evidence="7">
    <location>
        <begin position="7"/>
        <end position="26"/>
    </location>
</feature>
<dbReference type="Proteomes" id="UP000295124">
    <property type="component" value="Unassembled WGS sequence"/>
</dbReference>
<accession>A0A4R4ZTL2</accession>
<protein>
    <submittedName>
        <fullName evidence="9">Sugar ABC transporter permease</fullName>
    </submittedName>
</protein>